<protein>
    <recommendedName>
        <fullName evidence="4">Nudix hydrolase domain-containing protein</fullName>
    </recommendedName>
</protein>
<dbReference type="EMBL" id="BMGK01000004">
    <property type="protein sequence ID" value="GGD88886.1"/>
    <property type="molecule type" value="Genomic_DNA"/>
</dbReference>
<comment type="similarity">
    <text evidence="3">Belongs to the Nudix hydrolase family.</text>
</comment>
<dbReference type="InterPro" id="IPR020084">
    <property type="entry name" value="NUDIX_hydrolase_CS"/>
</dbReference>
<dbReference type="CDD" id="cd03673">
    <property type="entry name" value="NUDIX_Ap6A_hydrolase"/>
    <property type="match status" value="1"/>
</dbReference>
<reference evidence="5" key="2">
    <citation type="submission" date="2020-09" db="EMBL/GenBank/DDBJ databases">
        <authorList>
            <person name="Sun Q."/>
            <person name="Zhou Y."/>
        </authorList>
    </citation>
    <scope>NUCLEOTIDE SEQUENCE</scope>
    <source>
        <strain evidence="5">CGMCC 1.12924</strain>
    </source>
</reference>
<dbReference type="PROSITE" id="PS00893">
    <property type="entry name" value="NUDIX_BOX"/>
    <property type="match status" value="1"/>
</dbReference>
<dbReference type="AlphaFoldDB" id="A0A8J2V9Y0"/>
<keyword evidence="2 3" id="KW-0378">Hydrolase</keyword>
<comment type="caution">
    <text evidence="5">The sequence shown here is derived from an EMBL/GenBank/DDBJ whole genome shotgun (WGS) entry which is preliminary data.</text>
</comment>
<evidence type="ECO:0000256" key="2">
    <source>
        <dbReference type="ARBA" id="ARBA00022801"/>
    </source>
</evidence>
<evidence type="ECO:0000313" key="6">
    <source>
        <dbReference type="Proteomes" id="UP000652231"/>
    </source>
</evidence>
<gene>
    <name evidence="5" type="ORF">GCM10011312_10920</name>
</gene>
<dbReference type="InterPro" id="IPR020476">
    <property type="entry name" value="Nudix_hydrolase"/>
</dbReference>
<dbReference type="GO" id="GO:0016787">
    <property type="term" value="F:hydrolase activity"/>
    <property type="evidence" value="ECO:0007669"/>
    <property type="project" value="UniProtKB-KW"/>
</dbReference>
<dbReference type="Gene3D" id="3.90.79.10">
    <property type="entry name" value="Nucleoside Triphosphate Pyrophosphohydrolase"/>
    <property type="match status" value="1"/>
</dbReference>
<dbReference type="Pfam" id="PF00293">
    <property type="entry name" value="NUDIX"/>
    <property type="match status" value="1"/>
</dbReference>
<evidence type="ECO:0000256" key="3">
    <source>
        <dbReference type="RuleBase" id="RU003476"/>
    </source>
</evidence>
<sequence>MYKVFVNDRPIYLTSEMVYQKDSKCIPLKEADLETIVKKVAKNKWPQVYLFYPNGELILQKFKKKIPVVVAAGGLVKNEQEEILFIKRNGKWDLPKGRVENKETIEEAAIRETEEETGVEDLEIVKPLQITYHFFKRNGKLKLKETYWFEMKTNFKGTLKPQKSEGIKKVAWKNPKKTSKALHKSYANIRELFFQEINLKPLK</sequence>
<evidence type="ECO:0000259" key="4">
    <source>
        <dbReference type="PROSITE" id="PS51462"/>
    </source>
</evidence>
<evidence type="ECO:0000313" key="5">
    <source>
        <dbReference type="EMBL" id="GGD88886.1"/>
    </source>
</evidence>
<reference evidence="5" key="1">
    <citation type="journal article" date="2014" name="Int. J. Syst. Evol. Microbiol.">
        <title>Complete genome sequence of Corynebacterium casei LMG S-19264T (=DSM 44701T), isolated from a smear-ripened cheese.</title>
        <authorList>
            <consortium name="US DOE Joint Genome Institute (JGI-PGF)"/>
            <person name="Walter F."/>
            <person name="Albersmeier A."/>
            <person name="Kalinowski J."/>
            <person name="Ruckert C."/>
        </authorList>
    </citation>
    <scope>NUCLEOTIDE SEQUENCE</scope>
    <source>
        <strain evidence="5">CGMCC 1.12924</strain>
    </source>
</reference>
<dbReference type="PANTHER" id="PTHR43046:SF14">
    <property type="entry name" value="MUTT_NUDIX FAMILY PROTEIN"/>
    <property type="match status" value="1"/>
</dbReference>
<organism evidence="5 6">
    <name type="scientific">Planktosalinus lacus</name>
    <dbReference type="NCBI Taxonomy" id="1526573"/>
    <lineage>
        <taxon>Bacteria</taxon>
        <taxon>Pseudomonadati</taxon>
        <taxon>Bacteroidota</taxon>
        <taxon>Flavobacteriia</taxon>
        <taxon>Flavobacteriales</taxon>
        <taxon>Flavobacteriaceae</taxon>
        <taxon>Planktosalinus</taxon>
    </lineage>
</organism>
<dbReference type="Proteomes" id="UP000652231">
    <property type="component" value="Unassembled WGS sequence"/>
</dbReference>
<dbReference type="RefSeq" id="WP_188440341.1">
    <property type="nucleotide sequence ID" value="NZ_BMGK01000004.1"/>
</dbReference>
<dbReference type="SUPFAM" id="SSF55811">
    <property type="entry name" value="Nudix"/>
    <property type="match status" value="1"/>
</dbReference>
<proteinExistence type="inferred from homology"/>
<dbReference type="PRINTS" id="PR00502">
    <property type="entry name" value="NUDIXFAMILY"/>
</dbReference>
<feature type="domain" description="Nudix hydrolase" evidence="4">
    <location>
        <begin position="67"/>
        <end position="195"/>
    </location>
</feature>
<name>A0A8J2V9Y0_9FLAO</name>
<comment type="cofactor">
    <cofactor evidence="1">
        <name>Mg(2+)</name>
        <dbReference type="ChEBI" id="CHEBI:18420"/>
    </cofactor>
</comment>
<dbReference type="PROSITE" id="PS51462">
    <property type="entry name" value="NUDIX"/>
    <property type="match status" value="1"/>
</dbReference>
<keyword evidence="6" id="KW-1185">Reference proteome</keyword>
<accession>A0A8J2V9Y0</accession>
<dbReference type="InterPro" id="IPR000086">
    <property type="entry name" value="NUDIX_hydrolase_dom"/>
</dbReference>
<evidence type="ECO:0000256" key="1">
    <source>
        <dbReference type="ARBA" id="ARBA00001946"/>
    </source>
</evidence>
<dbReference type="PANTHER" id="PTHR43046">
    <property type="entry name" value="GDP-MANNOSE MANNOSYL HYDROLASE"/>
    <property type="match status" value="1"/>
</dbReference>
<dbReference type="InterPro" id="IPR015797">
    <property type="entry name" value="NUDIX_hydrolase-like_dom_sf"/>
</dbReference>